<name>A0A3N4KUV5_9PEZI</name>
<gene>
    <name evidence="1" type="ORF">P167DRAFT_535442</name>
</gene>
<dbReference type="Proteomes" id="UP000277580">
    <property type="component" value="Unassembled WGS sequence"/>
</dbReference>
<protein>
    <submittedName>
        <fullName evidence="1">Uncharacterized protein</fullName>
    </submittedName>
</protein>
<organism evidence="1 2">
    <name type="scientific">Morchella conica CCBAS932</name>
    <dbReference type="NCBI Taxonomy" id="1392247"/>
    <lineage>
        <taxon>Eukaryota</taxon>
        <taxon>Fungi</taxon>
        <taxon>Dikarya</taxon>
        <taxon>Ascomycota</taxon>
        <taxon>Pezizomycotina</taxon>
        <taxon>Pezizomycetes</taxon>
        <taxon>Pezizales</taxon>
        <taxon>Morchellaceae</taxon>
        <taxon>Morchella</taxon>
    </lineage>
</organism>
<evidence type="ECO:0000313" key="2">
    <source>
        <dbReference type="Proteomes" id="UP000277580"/>
    </source>
</evidence>
<keyword evidence="2" id="KW-1185">Reference proteome</keyword>
<sequence length="236" mass="27773">MVVLTLDNTSDLFALIQTSNTFKRLFNRYRKSILLGICKNMVGSSEATWKTVAAVLVYQRPVNANSGRFLPDFASMRFVLEDQDIRQLRYNLRLFTSTAKKFRKYVDFPADDHITAGCSFKSGDSLAKHVFFGNWLLEFQVRYDTITTFSTRKPYSKTQLRDAALIRIAMNHCDYTYVSRSRPLWERRARKQDKAARSRVMDHMSSCLRCVRHKKLLWLKIMYHYDFMIWKDEGGE</sequence>
<dbReference type="OrthoDB" id="10295293at2759"/>
<dbReference type="AlphaFoldDB" id="A0A3N4KUV5"/>
<evidence type="ECO:0000313" key="1">
    <source>
        <dbReference type="EMBL" id="RPB13042.1"/>
    </source>
</evidence>
<proteinExistence type="predicted"/>
<accession>A0A3N4KUV5</accession>
<dbReference type="EMBL" id="ML119125">
    <property type="protein sequence ID" value="RPB13042.1"/>
    <property type="molecule type" value="Genomic_DNA"/>
</dbReference>
<reference evidence="1 2" key="1">
    <citation type="journal article" date="2018" name="Nat. Ecol. Evol.">
        <title>Pezizomycetes genomes reveal the molecular basis of ectomycorrhizal truffle lifestyle.</title>
        <authorList>
            <person name="Murat C."/>
            <person name="Payen T."/>
            <person name="Noel B."/>
            <person name="Kuo A."/>
            <person name="Morin E."/>
            <person name="Chen J."/>
            <person name="Kohler A."/>
            <person name="Krizsan K."/>
            <person name="Balestrini R."/>
            <person name="Da Silva C."/>
            <person name="Montanini B."/>
            <person name="Hainaut M."/>
            <person name="Levati E."/>
            <person name="Barry K.W."/>
            <person name="Belfiori B."/>
            <person name="Cichocki N."/>
            <person name="Clum A."/>
            <person name="Dockter R.B."/>
            <person name="Fauchery L."/>
            <person name="Guy J."/>
            <person name="Iotti M."/>
            <person name="Le Tacon F."/>
            <person name="Lindquist E.A."/>
            <person name="Lipzen A."/>
            <person name="Malagnac F."/>
            <person name="Mello A."/>
            <person name="Molinier V."/>
            <person name="Miyauchi S."/>
            <person name="Poulain J."/>
            <person name="Riccioni C."/>
            <person name="Rubini A."/>
            <person name="Sitrit Y."/>
            <person name="Splivallo R."/>
            <person name="Traeger S."/>
            <person name="Wang M."/>
            <person name="Zifcakova L."/>
            <person name="Wipf D."/>
            <person name="Zambonelli A."/>
            <person name="Paolocci F."/>
            <person name="Nowrousian M."/>
            <person name="Ottonello S."/>
            <person name="Baldrian P."/>
            <person name="Spatafora J.W."/>
            <person name="Henrissat B."/>
            <person name="Nagy L.G."/>
            <person name="Aury J.M."/>
            <person name="Wincker P."/>
            <person name="Grigoriev I.V."/>
            <person name="Bonfante P."/>
            <person name="Martin F.M."/>
        </authorList>
    </citation>
    <scope>NUCLEOTIDE SEQUENCE [LARGE SCALE GENOMIC DNA]</scope>
    <source>
        <strain evidence="1 2">CCBAS932</strain>
    </source>
</reference>
<dbReference type="InParanoid" id="A0A3N4KUV5"/>